<gene>
    <name evidence="2" type="ORF">B9Z19DRAFT_1067998</name>
</gene>
<dbReference type="Gene3D" id="3.60.10.10">
    <property type="entry name" value="Endonuclease/exonuclease/phosphatase"/>
    <property type="match status" value="1"/>
</dbReference>
<protein>
    <recommendedName>
        <fullName evidence="1">Endonuclease/exonuclease/phosphatase domain-containing protein</fullName>
    </recommendedName>
</protein>
<dbReference type="InterPro" id="IPR036691">
    <property type="entry name" value="Endo/exonu/phosph_ase_sf"/>
</dbReference>
<name>A0A2T6ZGT9_TUBBO</name>
<dbReference type="Pfam" id="PF14529">
    <property type="entry name" value="Exo_endo_phos_2"/>
    <property type="match status" value="1"/>
</dbReference>
<dbReference type="AlphaFoldDB" id="A0A2T6ZGT9"/>
<dbReference type="InterPro" id="IPR005135">
    <property type="entry name" value="Endo/exonuclease/phosphatase"/>
</dbReference>
<feature type="domain" description="Endonuclease/exonuclease/phosphatase" evidence="1">
    <location>
        <begin position="7"/>
        <end position="95"/>
    </location>
</feature>
<organism evidence="2 3">
    <name type="scientific">Tuber borchii</name>
    <name type="common">White truffle</name>
    <dbReference type="NCBI Taxonomy" id="42251"/>
    <lineage>
        <taxon>Eukaryota</taxon>
        <taxon>Fungi</taxon>
        <taxon>Dikarya</taxon>
        <taxon>Ascomycota</taxon>
        <taxon>Pezizomycotina</taxon>
        <taxon>Pezizomycetes</taxon>
        <taxon>Pezizales</taxon>
        <taxon>Tuberaceae</taxon>
        <taxon>Tuber</taxon>
    </lineage>
</organism>
<accession>A0A2T6ZGT9</accession>
<proteinExistence type="predicted"/>
<keyword evidence="3" id="KW-1185">Reference proteome</keyword>
<dbReference type="GO" id="GO:0003824">
    <property type="term" value="F:catalytic activity"/>
    <property type="evidence" value="ECO:0007669"/>
    <property type="project" value="InterPro"/>
</dbReference>
<sequence>MWLESRGEVLVMGDFNAWSKRWGGEEEVNTDEGNMVERWIDEWVLELGNEVGRITRVSDKEGGRGRVLDLVVYGGDLSVEVKVEEGLVGMDHRPMEVEMGVIGNSIDKDMMMRKEVDWVKMEAELKIRGGKKCDEEKEEVE</sequence>
<comment type="caution">
    <text evidence="2">The sequence shown here is derived from an EMBL/GenBank/DDBJ whole genome shotgun (WGS) entry which is preliminary data.</text>
</comment>
<dbReference type="Proteomes" id="UP000244722">
    <property type="component" value="Unassembled WGS sequence"/>
</dbReference>
<evidence type="ECO:0000259" key="1">
    <source>
        <dbReference type="Pfam" id="PF14529"/>
    </source>
</evidence>
<dbReference type="SUPFAM" id="SSF56219">
    <property type="entry name" value="DNase I-like"/>
    <property type="match status" value="1"/>
</dbReference>
<evidence type="ECO:0000313" key="2">
    <source>
        <dbReference type="EMBL" id="PUU74720.1"/>
    </source>
</evidence>
<dbReference type="OrthoDB" id="415822at2759"/>
<dbReference type="EMBL" id="NESQ01000277">
    <property type="protein sequence ID" value="PUU74720.1"/>
    <property type="molecule type" value="Genomic_DNA"/>
</dbReference>
<reference evidence="2 3" key="1">
    <citation type="submission" date="2017-04" db="EMBL/GenBank/DDBJ databases">
        <title>Draft genome sequence of Tuber borchii Vittad., a whitish edible truffle.</title>
        <authorList>
            <consortium name="DOE Joint Genome Institute"/>
            <person name="Murat C."/>
            <person name="Kuo A."/>
            <person name="Barry K.W."/>
            <person name="Clum A."/>
            <person name="Dockter R.B."/>
            <person name="Fauchery L."/>
            <person name="Iotti M."/>
            <person name="Kohler A."/>
            <person name="Labutti K."/>
            <person name="Lindquist E.A."/>
            <person name="Lipzen A."/>
            <person name="Ohm R.A."/>
            <person name="Wang M."/>
            <person name="Grigoriev I.V."/>
            <person name="Zambonelli A."/>
            <person name="Martin F.M."/>
        </authorList>
    </citation>
    <scope>NUCLEOTIDE SEQUENCE [LARGE SCALE GENOMIC DNA]</scope>
    <source>
        <strain evidence="2 3">Tbo3840</strain>
    </source>
</reference>
<evidence type="ECO:0000313" key="3">
    <source>
        <dbReference type="Proteomes" id="UP000244722"/>
    </source>
</evidence>